<dbReference type="Proteomes" id="UP000215413">
    <property type="component" value="Unassembled WGS sequence"/>
</dbReference>
<dbReference type="EMBL" id="NDYC01000031">
    <property type="protein sequence ID" value="OXZ26850.1"/>
    <property type="molecule type" value="Genomic_DNA"/>
</dbReference>
<feature type="signal peptide" evidence="1">
    <location>
        <begin position="1"/>
        <end position="20"/>
    </location>
</feature>
<protein>
    <submittedName>
        <fullName evidence="2">N-acetylmuramoyl-L-alanine amidase</fullName>
    </submittedName>
</protein>
<feature type="chain" id="PRO_5012895649" evidence="1">
    <location>
        <begin position="21"/>
        <end position="328"/>
    </location>
</feature>
<organism evidence="2 3">
    <name type="scientific">Finegoldia magna</name>
    <name type="common">Peptostreptococcus magnus</name>
    <dbReference type="NCBI Taxonomy" id="1260"/>
    <lineage>
        <taxon>Bacteria</taxon>
        <taxon>Bacillati</taxon>
        <taxon>Bacillota</taxon>
        <taxon>Tissierellia</taxon>
        <taxon>Tissierellales</taxon>
        <taxon>Peptoniphilaceae</taxon>
        <taxon>Finegoldia</taxon>
    </lineage>
</organism>
<dbReference type="InterPro" id="IPR051922">
    <property type="entry name" value="Bact_Sporulation_Assoc"/>
</dbReference>
<dbReference type="InterPro" id="IPR007253">
    <property type="entry name" value="Cell_wall-bd_2"/>
</dbReference>
<dbReference type="GO" id="GO:0030288">
    <property type="term" value="C:outer membrane-bounded periplasmic space"/>
    <property type="evidence" value="ECO:0007669"/>
    <property type="project" value="TreeGrafter"/>
</dbReference>
<evidence type="ECO:0000313" key="2">
    <source>
        <dbReference type="EMBL" id="OXZ26850.1"/>
    </source>
</evidence>
<dbReference type="RefSeq" id="WP_094206051.1">
    <property type="nucleotide sequence ID" value="NZ_NDYC01000031.1"/>
</dbReference>
<evidence type="ECO:0000313" key="3">
    <source>
        <dbReference type="Proteomes" id="UP000215413"/>
    </source>
</evidence>
<sequence>MKRILILCMCLLFLSTKSLANTDVVLDKIIEKDCSDLSEKLTEEVYDKNANLVIVNEKKESDIISALSFAYKNKAAILLIQNDGAYIKKESPILNEANRLKAKNVYIIGGPKSVSEEISDNLKLSGLLVTRIDGRDRVEVSKNVIKKNTNLNPTDTLVISDLSNFNFIQAKMGYYLKNGYAITFVQGKKFDDSITKFAIDKGISNILIDQPTSVISIEYDEKLKQNGFKVTRNDYKSVYDANYVQNSDIKYSKIIFTEYKDIRTSLLASYVSLQKNYVNILVNEGNVDKTTNKLLTTSIQNGVYIGKGEDNFEKLAKKLDLYYKVEQK</sequence>
<dbReference type="Pfam" id="PF04122">
    <property type="entry name" value="CW_binding_2"/>
    <property type="match status" value="1"/>
</dbReference>
<keyword evidence="1" id="KW-0732">Signal</keyword>
<comment type="caution">
    <text evidence="2">The sequence shown here is derived from an EMBL/GenBank/DDBJ whole genome shotgun (WGS) entry which is preliminary data.</text>
</comment>
<dbReference type="Gene3D" id="3.40.50.12090">
    <property type="match status" value="1"/>
</dbReference>
<dbReference type="PANTHER" id="PTHR30032">
    <property type="entry name" value="N-ACETYLMURAMOYL-L-ALANINE AMIDASE-RELATED"/>
    <property type="match status" value="1"/>
</dbReference>
<proteinExistence type="predicted"/>
<accession>A0A233V372</accession>
<name>A0A233V372_FINMA</name>
<evidence type="ECO:0000256" key="1">
    <source>
        <dbReference type="SAM" id="SignalP"/>
    </source>
</evidence>
<dbReference type="PANTHER" id="PTHR30032:SF4">
    <property type="entry name" value="AMIDASE ENHANCER"/>
    <property type="match status" value="1"/>
</dbReference>
<gene>
    <name evidence="2" type="ORF">B9N49_06720</name>
</gene>
<reference evidence="3" key="1">
    <citation type="submission" date="2017-04" db="EMBL/GenBank/DDBJ databases">
        <title>Finegoldia magna isolated from orthopedic joint implant-associated infections.</title>
        <authorList>
            <person name="Bjorklund S."/>
            <person name="Bruggemann H."/>
            <person name="Jensen A."/>
            <person name="Hellmark B."/>
            <person name="Soderquist B."/>
        </authorList>
    </citation>
    <scope>NUCLEOTIDE SEQUENCE [LARGE SCALE GENOMIC DNA]</scope>
    <source>
        <strain evidence="3">CCUG 54800</strain>
    </source>
</reference>
<dbReference type="AlphaFoldDB" id="A0A233V372"/>